<organism evidence="1 2">
    <name type="scientific">Macrococcoides caseolyticum</name>
    <dbReference type="NCBI Taxonomy" id="69966"/>
    <lineage>
        <taxon>Bacteria</taxon>
        <taxon>Bacillati</taxon>
        <taxon>Bacillota</taxon>
        <taxon>Bacilli</taxon>
        <taxon>Bacillales</taxon>
        <taxon>Staphylococcaceae</taxon>
        <taxon>Macrococcoides</taxon>
    </lineage>
</organism>
<proteinExistence type="predicted"/>
<evidence type="ECO:0000313" key="2">
    <source>
        <dbReference type="Proteomes" id="UP000233606"/>
    </source>
</evidence>
<gene>
    <name evidence="1" type="ORF">CW682_11740</name>
</gene>
<protein>
    <submittedName>
        <fullName evidence="1">Alpha/beta hydrolase</fullName>
    </submittedName>
</protein>
<evidence type="ECO:0000313" key="1">
    <source>
        <dbReference type="EMBL" id="PKE55490.1"/>
    </source>
</evidence>
<keyword evidence="1" id="KW-0378">Hydrolase</keyword>
<name>A0ACC9MPW2_9STAP</name>
<sequence>MSEQPSYYAILPAKVRYDNRLTADEKIMFSEITALSNKWGYCTASNGYFSKLYEVAKETTSRRISKLNNLGYLSIEFEYEGKQIKQRRMYPIDANVNTPIDNSVNTPIDNSVNTPIDANVKENNTSINTINNNILSSNARPYEQIINYLNDKAGKNFKHTTEANKRLINGRYNDGYTLEDFMKVIDNKVSQWKGTDSEMYLRPKTLFSPSNFEGYLNEVPKGSSNFDINSFLENIKE</sequence>
<keyword evidence="2" id="KW-1185">Reference proteome</keyword>
<comment type="caution">
    <text evidence="1">The sequence shown here is derived from an EMBL/GenBank/DDBJ whole genome shotgun (WGS) entry which is preliminary data.</text>
</comment>
<dbReference type="Proteomes" id="UP000233606">
    <property type="component" value="Unassembled WGS sequence"/>
</dbReference>
<accession>A0ACC9MPW2</accession>
<reference evidence="1" key="1">
    <citation type="submission" date="2017-12" db="EMBL/GenBank/DDBJ databases">
        <title>Genomics of Macrococcus caseolyticus.</title>
        <authorList>
            <person name="MacFadyen A.C."/>
            <person name="Paterson G.K."/>
        </authorList>
    </citation>
    <scope>NUCLEOTIDE SEQUENCE</scope>
    <source>
        <strain evidence="1">5459_5_49</strain>
    </source>
</reference>
<dbReference type="EMBL" id="PIWU01000027">
    <property type="protein sequence ID" value="PKE55490.1"/>
    <property type="molecule type" value="Genomic_DNA"/>
</dbReference>